<feature type="region of interest" description="Disordered" evidence="1">
    <location>
        <begin position="293"/>
        <end position="321"/>
    </location>
</feature>
<feature type="region of interest" description="Disordered" evidence="1">
    <location>
        <begin position="393"/>
        <end position="488"/>
    </location>
</feature>
<feature type="compositionally biased region" description="Low complexity" evidence="1">
    <location>
        <begin position="1"/>
        <end position="13"/>
    </location>
</feature>
<protein>
    <recommendedName>
        <fullName evidence="2">Retrotransposon Copia-like N-terminal domain-containing protein</fullName>
    </recommendedName>
</protein>
<dbReference type="InterPro" id="IPR029472">
    <property type="entry name" value="Copia-like_N"/>
</dbReference>
<evidence type="ECO:0000313" key="3">
    <source>
        <dbReference type="EMBL" id="GFZ05543.1"/>
    </source>
</evidence>
<evidence type="ECO:0000313" key="4">
    <source>
        <dbReference type="Proteomes" id="UP000585474"/>
    </source>
</evidence>
<keyword evidence="4" id="KW-1185">Reference proteome</keyword>
<dbReference type="OrthoDB" id="1750137at2759"/>
<gene>
    <name evidence="3" type="ORF">Acr_17g0011150</name>
</gene>
<organism evidence="3 4">
    <name type="scientific">Actinidia rufa</name>
    <dbReference type="NCBI Taxonomy" id="165716"/>
    <lineage>
        <taxon>Eukaryota</taxon>
        <taxon>Viridiplantae</taxon>
        <taxon>Streptophyta</taxon>
        <taxon>Embryophyta</taxon>
        <taxon>Tracheophyta</taxon>
        <taxon>Spermatophyta</taxon>
        <taxon>Magnoliopsida</taxon>
        <taxon>eudicotyledons</taxon>
        <taxon>Gunneridae</taxon>
        <taxon>Pentapetalae</taxon>
        <taxon>asterids</taxon>
        <taxon>Ericales</taxon>
        <taxon>Actinidiaceae</taxon>
        <taxon>Actinidia</taxon>
    </lineage>
</organism>
<accession>A0A7J0G434</accession>
<evidence type="ECO:0000256" key="1">
    <source>
        <dbReference type="SAM" id="MobiDB-lite"/>
    </source>
</evidence>
<reference evidence="3 4" key="1">
    <citation type="submission" date="2019-07" db="EMBL/GenBank/DDBJ databases">
        <title>De Novo Assembly of kiwifruit Actinidia rufa.</title>
        <authorList>
            <person name="Sugita-Konishi S."/>
            <person name="Sato K."/>
            <person name="Mori E."/>
            <person name="Abe Y."/>
            <person name="Kisaki G."/>
            <person name="Hamano K."/>
            <person name="Suezawa K."/>
            <person name="Otani M."/>
            <person name="Fukuda T."/>
            <person name="Manabe T."/>
            <person name="Gomi K."/>
            <person name="Tabuchi M."/>
            <person name="Akimitsu K."/>
            <person name="Kataoka I."/>
        </authorList>
    </citation>
    <scope>NUCLEOTIDE SEQUENCE [LARGE SCALE GENOMIC DNA]</scope>
    <source>
        <strain evidence="4">cv. Fuchu</strain>
    </source>
</reference>
<proteinExistence type="predicted"/>
<dbReference type="Pfam" id="PF14244">
    <property type="entry name" value="Retrotran_gag_3"/>
    <property type="match status" value="1"/>
</dbReference>
<evidence type="ECO:0000259" key="2">
    <source>
        <dbReference type="Pfam" id="PF14244"/>
    </source>
</evidence>
<sequence>MSGSDVDNVKNVVVPPPPPRPDFSLSQHTPGARITCELLNGKNFAAWSRSVRLFLGGKGKSGWLLGTITKPNATDPKFVQWEIDNCTILGWLFNSMEPRIYHVFMYHDMVPLLWSSLTKMYAHARNEARIFELYREIHQASQASLSFSVADYFAYLQSRWEELAQYEPLSEFTTEGGIAARRLDRQHTYQFLMGLKPEFEALRTQIVNTTPMPSIFEAFAMLDGDERRHRLLQLRPPPVTESTIPDQMALAASGSRFSGGRSSSGRAPCSFCGRVTHGRDRCFKLHPELRETFKRNKEKSKASPRTAAISETSYGSHAAPTAPDLHQLQTQFQNQMEATSVAISNPVRSSNPSWVLDSGADDHMTGELSLFTSDLSSIDQFVRIADGSAVHVRSTPHSLNPHQGEAPEDPSIFSRPVPLFESPQVASPTLPSVLTSDPRHMYSRRPPASDPLPQSSPESGNISPFSSPVLRRTRDRRPPDKLGFSNPNATKHSIAQYVSYQGLSDSYRTFIGHVSSTPIPRSVSEALRDPNWVTAMQLKTGFLSQTSVPSSKGVCSSRMAFSCALKSPKWHPKSSLV</sequence>
<feature type="region of interest" description="Disordered" evidence="1">
    <location>
        <begin position="1"/>
        <end position="26"/>
    </location>
</feature>
<dbReference type="AlphaFoldDB" id="A0A7J0G434"/>
<feature type="compositionally biased region" description="Polar residues" evidence="1">
    <location>
        <begin position="452"/>
        <end position="466"/>
    </location>
</feature>
<feature type="domain" description="Retrotransposon Copia-like N-terminal" evidence="2">
    <location>
        <begin position="29"/>
        <end position="72"/>
    </location>
</feature>
<comment type="caution">
    <text evidence="3">The sequence shown here is derived from an EMBL/GenBank/DDBJ whole genome shotgun (WGS) entry which is preliminary data.</text>
</comment>
<dbReference type="PANTHER" id="PTHR37610">
    <property type="entry name" value="CCHC-TYPE DOMAIN-CONTAINING PROTEIN"/>
    <property type="match status" value="1"/>
</dbReference>
<dbReference type="Proteomes" id="UP000585474">
    <property type="component" value="Unassembled WGS sequence"/>
</dbReference>
<dbReference type="PANTHER" id="PTHR37610:SF40">
    <property type="entry name" value="OS01G0909600 PROTEIN"/>
    <property type="match status" value="1"/>
</dbReference>
<dbReference type="EMBL" id="BJWL01000017">
    <property type="protein sequence ID" value="GFZ05543.1"/>
    <property type="molecule type" value="Genomic_DNA"/>
</dbReference>
<name>A0A7J0G434_9ERIC</name>
<feature type="compositionally biased region" description="Polar residues" evidence="1">
    <location>
        <begin position="424"/>
        <end position="435"/>
    </location>
</feature>